<sequence>MDTQSSHEVIERLQTLKRAVATGGRYFDPYVASRAQDDLRRTQERMRLGIDTTVAALVGGTGSGKSTMFNAITELSFADSGDIRPTTERAAACTFNVDAEELLDYLEVDEDRRIEHSSILTAGKDNLDGLVLLDLPDHDSVKLAHSAQVDRLLPMVDLLVWIVDPQKYADQVLHQDFLAGLAGRQDAMVVVMNQIDRIPEPERATILGDLRKLLNDDGLERVPIISASALTGEGVSEVRAKLAEAVRGQSINAQTAAAELDAIAARLRENLGEVEPDFSEGAVNDINDRIVRASGIPSVVESIRMSGESYQAPALVVPEQPANTMVHAIRDAWVAYVRQGLPHVWQEAVVSKVSSADKFRRELGNAIRTTPLPSISRAPAIVGLVLLVVLVLGCVAVAVFAPWEVPVRIGVGVGAALVGVIAMWLGRRAVKSSAHRAAERYDEAIRNAVAKTTDEHLIDGPRGILEQHRVTRTELSSEVFYRQRR</sequence>
<reference evidence="3 4" key="1">
    <citation type="submission" date="2023-07" db="EMBL/GenBank/DDBJ databases">
        <title>Sequencing the genomes of 1000 actinobacteria strains.</title>
        <authorList>
            <person name="Klenk H.-P."/>
        </authorList>
    </citation>
    <scope>NUCLEOTIDE SEQUENCE [LARGE SCALE GENOMIC DNA]</scope>
    <source>
        <strain evidence="3 4">DSM 17163</strain>
    </source>
</reference>
<dbReference type="PANTHER" id="PTHR42698">
    <property type="entry name" value="GTPASE ERA"/>
    <property type="match status" value="1"/>
</dbReference>
<comment type="caution">
    <text evidence="3">The sequence shown here is derived from an EMBL/GenBank/DDBJ whole genome shotgun (WGS) entry which is preliminary data.</text>
</comment>
<protein>
    <submittedName>
        <fullName evidence="3">GTPase Era involved in 16S rRNA processing</fullName>
    </submittedName>
</protein>
<feature type="transmembrane region" description="Helical" evidence="1">
    <location>
        <begin position="407"/>
        <end position="426"/>
    </location>
</feature>
<dbReference type="RefSeq" id="WP_307683058.1">
    <property type="nucleotide sequence ID" value="NZ_JAUSQX010000001.1"/>
</dbReference>
<name>A0ABT9NHJ2_9ACTO</name>
<organism evidence="3 4">
    <name type="scientific">Trueperella bonasi</name>
    <dbReference type="NCBI Taxonomy" id="312286"/>
    <lineage>
        <taxon>Bacteria</taxon>
        <taxon>Bacillati</taxon>
        <taxon>Actinomycetota</taxon>
        <taxon>Actinomycetes</taxon>
        <taxon>Actinomycetales</taxon>
        <taxon>Actinomycetaceae</taxon>
        <taxon>Trueperella</taxon>
    </lineage>
</organism>
<dbReference type="InterPro" id="IPR000795">
    <property type="entry name" value="T_Tr_GTP-bd_dom"/>
</dbReference>
<proteinExistence type="predicted"/>
<evidence type="ECO:0000313" key="4">
    <source>
        <dbReference type="Proteomes" id="UP001243212"/>
    </source>
</evidence>
<accession>A0ABT9NHJ2</accession>
<dbReference type="Pfam" id="PF00009">
    <property type="entry name" value="GTP_EFTU"/>
    <property type="match status" value="1"/>
</dbReference>
<dbReference type="InterPro" id="IPR027417">
    <property type="entry name" value="P-loop_NTPase"/>
</dbReference>
<dbReference type="PANTHER" id="PTHR42698:SF1">
    <property type="entry name" value="GTPASE ERA, MITOCHONDRIAL"/>
    <property type="match status" value="1"/>
</dbReference>
<dbReference type="SUPFAM" id="SSF52540">
    <property type="entry name" value="P-loop containing nucleoside triphosphate hydrolases"/>
    <property type="match status" value="1"/>
</dbReference>
<keyword evidence="1" id="KW-0812">Transmembrane</keyword>
<dbReference type="Proteomes" id="UP001243212">
    <property type="component" value="Unassembled WGS sequence"/>
</dbReference>
<evidence type="ECO:0000259" key="2">
    <source>
        <dbReference type="Pfam" id="PF00009"/>
    </source>
</evidence>
<feature type="domain" description="Tr-type G" evidence="2">
    <location>
        <begin position="56"/>
        <end position="244"/>
    </location>
</feature>
<dbReference type="InterPro" id="IPR005662">
    <property type="entry name" value="GTPase_Era-like"/>
</dbReference>
<evidence type="ECO:0000256" key="1">
    <source>
        <dbReference type="SAM" id="Phobius"/>
    </source>
</evidence>
<feature type="transmembrane region" description="Helical" evidence="1">
    <location>
        <begin position="378"/>
        <end position="401"/>
    </location>
</feature>
<keyword evidence="4" id="KW-1185">Reference proteome</keyword>
<dbReference type="Gene3D" id="3.40.50.300">
    <property type="entry name" value="P-loop containing nucleotide triphosphate hydrolases"/>
    <property type="match status" value="1"/>
</dbReference>
<keyword evidence="1" id="KW-0472">Membrane</keyword>
<evidence type="ECO:0000313" key="3">
    <source>
        <dbReference type="EMBL" id="MDP9806867.1"/>
    </source>
</evidence>
<dbReference type="EMBL" id="JAUSQX010000001">
    <property type="protein sequence ID" value="MDP9806867.1"/>
    <property type="molecule type" value="Genomic_DNA"/>
</dbReference>
<keyword evidence="1" id="KW-1133">Transmembrane helix</keyword>
<gene>
    <name evidence="3" type="ORF">J2S70_001449</name>
</gene>